<feature type="domain" description="Immunoglobulin C1-set" evidence="1">
    <location>
        <begin position="3"/>
        <end position="61"/>
    </location>
</feature>
<dbReference type="OrthoDB" id="8947657at2759"/>
<comment type="caution">
    <text evidence="2">The sequence shown here is derived from an EMBL/GenBank/DDBJ whole genome shotgun (WGS) entry which is preliminary data.</text>
</comment>
<dbReference type="InterPro" id="IPR013783">
    <property type="entry name" value="Ig-like_fold"/>
</dbReference>
<dbReference type="Pfam" id="PF07654">
    <property type="entry name" value="C1-set"/>
    <property type="match status" value="1"/>
</dbReference>
<dbReference type="Proteomes" id="UP000287033">
    <property type="component" value="Unassembled WGS sequence"/>
</dbReference>
<gene>
    <name evidence="2" type="ORF">chiPu_0019010</name>
</gene>
<organism evidence="2 3">
    <name type="scientific">Chiloscyllium punctatum</name>
    <name type="common">Brownbanded bambooshark</name>
    <name type="synonym">Hemiscyllium punctatum</name>
    <dbReference type="NCBI Taxonomy" id="137246"/>
    <lineage>
        <taxon>Eukaryota</taxon>
        <taxon>Metazoa</taxon>
        <taxon>Chordata</taxon>
        <taxon>Craniata</taxon>
        <taxon>Vertebrata</taxon>
        <taxon>Chondrichthyes</taxon>
        <taxon>Elasmobranchii</taxon>
        <taxon>Galeomorphii</taxon>
        <taxon>Galeoidea</taxon>
        <taxon>Orectolobiformes</taxon>
        <taxon>Hemiscylliidae</taxon>
        <taxon>Chiloscyllium</taxon>
    </lineage>
</organism>
<name>A0A401RRC4_CHIPU</name>
<dbReference type="EMBL" id="BEZZ01001781">
    <property type="protein sequence ID" value="GCC20450.1"/>
    <property type="molecule type" value="Genomic_DNA"/>
</dbReference>
<dbReference type="InterPro" id="IPR003597">
    <property type="entry name" value="Ig_C1-set"/>
</dbReference>
<reference evidence="2 3" key="1">
    <citation type="journal article" date="2018" name="Nat. Ecol. Evol.">
        <title>Shark genomes provide insights into elasmobranch evolution and the origin of vertebrates.</title>
        <authorList>
            <person name="Hara Y"/>
            <person name="Yamaguchi K"/>
            <person name="Onimaru K"/>
            <person name="Kadota M"/>
            <person name="Koyanagi M"/>
            <person name="Keeley SD"/>
            <person name="Tatsumi K"/>
            <person name="Tanaka K"/>
            <person name="Motone F"/>
            <person name="Kageyama Y"/>
            <person name="Nozu R"/>
            <person name="Adachi N"/>
            <person name="Nishimura O"/>
            <person name="Nakagawa R"/>
            <person name="Tanegashima C"/>
            <person name="Kiyatake I"/>
            <person name="Matsumoto R"/>
            <person name="Murakumo K"/>
            <person name="Nishida K"/>
            <person name="Terakita A"/>
            <person name="Kuratani S"/>
            <person name="Sato K"/>
            <person name="Hyodo S Kuraku.S."/>
        </authorList>
    </citation>
    <scope>NUCLEOTIDE SEQUENCE [LARGE SCALE GENOMIC DNA]</scope>
</reference>
<protein>
    <recommendedName>
        <fullName evidence="1">Immunoglobulin C1-set domain-containing protein</fullName>
    </recommendedName>
</protein>
<proteinExistence type="predicted"/>
<evidence type="ECO:0000313" key="3">
    <source>
        <dbReference type="Proteomes" id="UP000287033"/>
    </source>
</evidence>
<evidence type="ECO:0000313" key="2">
    <source>
        <dbReference type="EMBL" id="GCC20450.1"/>
    </source>
</evidence>
<accession>A0A401RRC4</accession>
<evidence type="ECO:0000259" key="1">
    <source>
        <dbReference type="Pfam" id="PF07654"/>
    </source>
</evidence>
<dbReference type="Gene3D" id="2.60.40.10">
    <property type="entry name" value="Immunoglobulins"/>
    <property type="match status" value="1"/>
</dbReference>
<dbReference type="AlphaFoldDB" id="A0A401RRC4"/>
<feature type="non-terminal residue" evidence="2">
    <location>
        <position position="86"/>
    </location>
</feature>
<sequence length="86" mass="9429">MAACLATDYFPKSYNMTMSVGDKEETQSESNALLSIIDRSYSLFGFFTTQGTREEISCAVGGETKEFPAADQSQYSCIQVEDNMAA</sequence>
<keyword evidence="3" id="KW-1185">Reference proteome</keyword>